<organism evidence="2 3">
    <name type="scientific">Legionella massiliensis</name>
    <dbReference type="NCBI Taxonomy" id="1034943"/>
    <lineage>
        <taxon>Bacteria</taxon>
        <taxon>Pseudomonadati</taxon>
        <taxon>Pseudomonadota</taxon>
        <taxon>Gammaproteobacteria</taxon>
        <taxon>Legionellales</taxon>
        <taxon>Legionellaceae</taxon>
        <taxon>Legionella</taxon>
    </lineage>
</organism>
<feature type="region of interest" description="Disordered" evidence="1">
    <location>
        <begin position="306"/>
        <end position="325"/>
    </location>
</feature>
<dbReference type="AlphaFoldDB" id="A0A078KX57"/>
<evidence type="ECO:0000313" key="2">
    <source>
        <dbReference type="EMBL" id="CDZ76354.1"/>
    </source>
</evidence>
<gene>
    <name evidence="2" type="ORF">BN59_00622</name>
</gene>
<name>A0A078KX57_9GAMM</name>
<dbReference type="Proteomes" id="UP000044071">
    <property type="component" value="Unassembled WGS sequence"/>
</dbReference>
<evidence type="ECO:0000256" key="1">
    <source>
        <dbReference type="SAM" id="MobiDB-lite"/>
    </source>
</evidence>
<accession>A0A078KX57</accession>
<dbReference type="eggNOG" id="ENOG5030T6N">
    <property type="taxonomic scope" value="Bacteria"/>
</dbReference>
<reference evidence="2 3" key="1">
    <citation type="submission" date="2014-06" db="EMBL/GenBank/DDBJ databases">
        <authorList>
            <person name="Urmite Genomes Urmite Genomes"/>
        </authorList>
    </citation>
    <scope>NUCLEOTIDE SEQUENCE [LARGE SCALE GENOMIC DNA]</scope>
</reference>
<keyword evidence="3" id="KW-1185">Reference proteome</keyword>
<dbReference type="EMBL" id="CCSB01000001">
    <property type="protein sequence ID" value="CDZ76354.1"/>
    <property type="molecule type" value="Genomic_DNA"/>
</dbReference>
<evidence type="ECO:0000313" key="3">
    <source>
        <dbReference type="Proteomes" id="UP000044071"/>
    </source>
</evidence>
<protein>
    <submittedName>
        <fullName evidence="2">Uncharacterized protein</fullName>
    </submittedName>
</protein>
<sequence length="325" mass="36757">MYSKILRGAATTMAGYVSYVLLNETKREHAIKSKEEIKDCGELVKNSFEFKEIGRPIHGTLSSSYVQHTGTGNIYVKKGAHSRSDLVKELMVSNALHKIREDQPECLIMQTPIKNGFQYHTLSRKFDHTQDVEEFVRNGRIDELKKKEVIGLADTLITDQIFGKQSDTKLANMVVRDEQDKLIFTSIDHERAVNPNSFRFFHPTPPIYTKNKSTLVRSINDLGEQSEDNHAGLAGDPRAKEFCKVAESVMNNSDIDNYYQKVAAANLSSVKSECEKLAIASKGKLVRLGDCTGYETFFEEMQRNARNQLKSSESQDNSSIVRKSY</sequence>
<proteinExistence type="predicted"/>